<sequence>MADIACNLSVPNDGLVRNARVRITTLHRRFIEVLLLDNDSIHCIPRIAFSFNVIRSNWTVVRRQNIPPSSRLRYYFNGCQGLTLDRSAVDIRTDSFARGQLTPHFLAFAIALISNAELPLKY</sequence>
<dbReference type="EMBL" id="KN822064">
    <property type="protein sequence ID" value="KIM60236.1"/>
    <property type="molecule type" value="Genomic_DNA"/>
</dbReference>
<evidence type="ECO:0000313" key="2">
    <source>
        <dbReference type="Proteomes" id="UP000053989"/>
    </source>
</evidence>
<organism evidence="1 2">
    <name type="scientific">Scleroderma citrinum Foug A</name>
    <dbReference type="NCBI Taxonomy" id="1036808"/>
    <lineage>
        <taxon>Eukaryota</taxon>
        <taxon>Fungi</taxon>
        <taxon>Dikarya</taxon>
        <taxon>Basidiomycota</taxon>
        <taxon>Agaricomycotina</taxon>
        <taxon>Agaricomycetes</taxon>
        <taxon>Agaricomycetidae</taxon>
        <taxon>Boletales</taxon>
        <taxon>Sclerodermatineae</taxon>
        <taxon>Sclerodermataceae</taxon>
        <taxon>Scleroderma</taxon>
    </lineage>
</organism>
<gene>
    <name evidence="1" type="ORF">SCLCIDRAFT_1217001</name>
</gene>
<reference evidence="2" key="2">
    <citation type="submission" date="2015-01" db="EMBL/GenBank/DDBJ databases">
        <title>Evolutionary Origins and Diversification of the Mycorrhizal Mutualists.</title>
        <authorList>
            <consortium name="DOE Joint Genome Institute"/>
            <consortium name="Mycorrhizal Genomics Consortium"/>
            <person name="Kohler A."/>
            <person name="Kuo A."/>
            <person name="Nagy L.G."/>
            <person name="Floudas D."/>
            <person name="Copeland A."/>
            <person name="Barry K.W."/>
            <person name="Cichocki N."/>
            <person name="Veneault-Fourrey C."/>
            <person name="LaButti K."/>
            <person name="Lindquist E.A."/>
            <person name="Lipzen A."/>
            <person name="Lundell T."/>
            <person name="Morin E."/>
            <person name="Murat C."/>
            <person name="Riley R."/>
            <person name="Ohm R."/>
            <person name="Sun H."/>
            <person name="Tunlid A."/>
            <person name="Henrissat B."/>
            <person name="Grigoriev I.V."/>
            <person name="Hibbett D.S."/>
            <person name="Martin F."/>
        </authorList>
    </citation>
    <scope>NUCLEOTIDE SEQUENCE [LARGE SCALE GENOMIC DNA]</scope>
    <source>
        <strain evidence="2">Foug A</strain>
    </source>
</reference>
<dbReference type="Proteomes" id="UP000053989">
    <property type="component" value="Unassembled WGS sequence"/>
</dbReference>
<dbReference type="OrthoDB" id="3353471at2759"/>
<dbReference type="InParanoid" id="A0A0C3DWF8"/>
<keyword evidence="2" id="KW-1185">Reference proteome</keyword>
<protein>
    <submittedName>
        <fullName evidence="1">Uncharacterized protein</fullName>
    </submittedName>
</protein>
<proteinExistence type="predicted"/>
<dbReference type="HOGENOM" id="CLU_2028118_0_0_1"/>
<dbReference type="STRING" id="1036808.A0A0C3DWF8"/>
<accession>A0A0C3DWF8</accession>
<reference evidence="1 2" key="1">
    <citation type="submission" date="2014-04" db="EMBL/GenBank/DDBJ databases">
        <authorList>
            <consortium name="DOE Joint Genome Institute"/>
            <person name="Kuo A."/>
            <person name="Kohler A."/>
            <person name="Nagy L.G."/>
            <person name="Floudas D."/>
            <person name="Copeland A."/>
            <person name="Barry K.W."/>
            <person name="Cichocki N."/>
            <person name="Veneault-Fourrey C."/>
            <person name="LaButti K."/>
            <person name="Lindquist E.A."/>
            <person name="Lipzen A."/>
            <person name="Lundell T."/>
            <person name="Morin E."/>
            <person name="Murat C."/>
            <person name="Sun H."/>
            <person name="Tunlid A."/>
            <person name="Henrissat B."/>
            <person name="Grigoriev I.V."/>
            <person name="Hibbett D.S."/>
            <person name="Martin F."/>
            <person name="Nordberg H.P."/>
            <person name="Cantor M.N."/>
            <person name="Hua S.X."/>
        </authorList>
    </citation>
    <scope>NUCLEOTIDE SEQUENCE [LARGE SCALE GENOMIC DNA]</scope>
    <source>
        <strain evidence="1 2">Foug A</strain>
    </source>
</reference>
<evidence type="ECO:0000313" key="1">
    <source>
        <dbReference type="EMBL" id="KIM60236.1"/>
    </source>
</evidence>
<name>A0A0C3DWF8_9AGAM</name>
<dbReference type="AlphaFoldDB" id="A0A0C3DWF8"/>